<dbReference type="PANTHER" id="PTHR42759:SF1">
    <property type="entry name" value="MAGNESIUM-CHELATASE SUBUNIT CHLD"/>
    <property type="match status" value="1"/>
</dbReference>
<dbReference type="PANTHER" id="PTHR42759">
    <property type="entry name" value="MOXR FAMILY PROTEIN"/>
    <property type="match status" value="1"/>
</dbReference>
<name>A0A0P9CWX4_9GAMM</name>
<dbReference type="Pfam" id="PF07726">
    <property type="entry name" value="AAA_3"/>
    <property type="match status" value="1"/>
</dbReference>
<dbReference type="CDD" id="cd00009">
    <property type="entry name" value="AAA"/>
    <property type="match status" value="1"/>
</dbReference>
<dbReference type="InterPro" id="IPR027417">
    <property type="entry name" value="P-loop_NTPase"/>
</dbReference>
<accession>A0A0P9CWX4</accession>
<organism evidence="5 6">
    <name type="scientific">Thiohalorhabdus denitrificans</name>
    <dbReference type="NCBI Taxonomy" id="381306"/>
    <lineage>
        <taxon>Bacteria</taxon>
        <taxon>Pseudomonadati</taxon>
        <taxon>Pseudomonadota</taxon>
        <taxon>Gammaproteobacteria</taxon>
        <taxon>Thiohalorhabdales</taxon>
        <taxon>Thiohalorhabdaceae</taxon>
        <taxon>Thiohalorhabdus</taxon>
    </lineage>
</organism>
<keyword evidence="1" id="KW-0547">Nucleotide-binding</keyword>
<dbReference type="InterPro" id="IPR041628">
    <property type="entry name" value="ChlI/MoxR_AAA_lid"/>
</dbReference>
<dbReference type="Proteomes" id="UP000183104">
    <property type="component" value="Unassembled WGS sequence"/>
</dbReference>
<sequence length="330" mass="35693">MSNETPLSPQPPEAPAGAEHARRLLESVRAAFVGQERVVTETLAALVAGGHVLIEGVPGLGKTLLARALARAVNGGYARVQFTPDLMPSDVTGHTLYDATSGRFRIRKGPVFTNFLLADEINRAPAKTQSALLEVMQERQVTLEDQALPLEPPFMVLATQNPVEQEGTYPLPEAQLDRFLLKVRIDYPSADEESDIVDRVTRGQTGEQLDVEAVMPMVSAAEVLDLQQAAAGLEADGQVVDYAVRIARATRDWPGVHNGAGPRGGIALVRTARAYALLQGRDFIVPDDVKAIAKPVLRHRLQLGAELEIEGLSSDDVLDQILEQVEAPRP</sequence>
<evidence type="ECO:0000313" key="6">
    <source>
        <dbReference type="Proteomes" id="UP000183104"/>
    </source>
</evidence>
<comment type="similarity">
    <text evidence="3">Belongs to the MoxR family.</text>
</comment>
<dbReference type="OrthoDB" id="9808397at2"/>
<dbReference type="PATRIC" id="fig|381306.5.peg.1884"/>
<dbReference type="SMART" id="SM00382">
    <property type="entry name" value="AAA"/>
    <property type="match status" value="1"/>
</dbReference>
<evidence type="ECO:0000259" key="4">
    <source>
        <dbReference type="SMART" id="SM00382"/>
    </source>
</evidence>
<dbReference type="Pfam" id="PF17863">
    <property type="entry name" value="AAA_lid_2"/>
    <property type="match status" value="1"/>
</dbReference>
<dbReference type="AlphaFoldDB" id="A0A0P9CWX4"/>
<evidence type="ECO:0000256" key="1">
    <source>
        <dbReference type="ARBA" id="ARBA00022741"/>
    </source>
</evidence>
<protein>
    <submittedName>
        <fullName evidence="5">MoxR-like ATPase</fullName>
    </submittedName>
</protein>
<dbReference type="PIRSF" id="PIRSF002849">
    <property type="entry name" value="AAA_ATPase_chaperone_MoxR_prd"/>
    <property type="match status" value="1"/>
</dbReference>
<gene>
    <name evidence="5" type="ORF">SAMN05661077_1521</name>
</gene>
<proteinExistence type="inferred from homology"/>
<reference evidence="6" key="1">
    <citation type="submission" date="2016-10" db="EMBL/GenBank/DDBJ databases">
        <authorList>
            <person name="Varghese N."/>
        </authorList>
    </citation>
    <scope>NUCLEOTIDE SEQUENCE [LARGE SCALE GENOMIC DNA]</scope>
    <source>
        <strain evidence="6">HL 19</strain>
    </source>
</reference>
<keyword evidence="2" id="KW-0067">ATP-binding</keyword>
<dbReference type="GO" id="GO:0016887">
    <property type="term" value="F:ATP hydrolysis activity"/>
    <property type="evidence" value="ECO:0007669"/>
    <property type="project" value="InterPro"/>
</dbReference>
<dbReference type="SUPFAM" id="SSF52540">
    <property type="entry name" value="P-loop containing nucleoside triphosphate hydrolases"/>
    <property type="match status" value="1"/>
</dbReference>
<dbReference type="InterPro" id="IPR011703">
    <property type="entry name" value="ATPase_AAA-3"/>
</dbReference>
<evidence type="ECO:0000313" key="5">
    <source>
        <dbReference type="EMBL" id="SCY22965.1"/>
    </source>
</evidence>
<dbReference type="InterPro" id="IPR003593">
    <property type="entry name" value="AAA+_ATPase"/>
</dbReference>
<keyword evidence="6" id="KW-1185">Reference proteome</keyword>
<evidence type="ECO:0000256" key="2">
    <source>
        <dbReference type="ARBA" id="ARBA00022840"/>
    </source>
</evidence>
<dbReference type="Gene3D" id="3.40.50.300">
    <property type="entry name" value="P-loop containing nucleotide triphosphate hydrolases"/>
    <property type="match status" value="1"/>
</dbReference>
<dbReference type="FunFam" id="3.40.50.300:FF:000640">
    <property type="entry name" value="MoxR family ATPase"/>
    <property type="match status" value="1"/>
</dbReference>
<dbReference type="RefSeq" id="WP_054964888.1">
    <property type="nucleotide sequence ID" value="NZ_FMUN01000004.1"/>
</dbReference>
<dbReference type="Gene3D" id="1.10.8.80">
    <property type="entry name" value="Magnesium chelatase subunit I, C-Terminal domain"/>
    <property type="match status" value="1"/>
</dbReference>
<evidence type="ECO:0000256" key="3">
    <source>
        <dbReference type="ARBA" id="ARBA00061607"/>
    </source>
</evidence>
<dbReference type="STRING" id="381306.AN478_01650"/>
<dbReference type="GO" id="GO:0005524">
    <property type="term" value="F:ATP binding"/>
    <property type="evidence" value="ECO:0007669"/>
    <property type="project" value="UniProtKB-KW"/>
</dbReference>
<dbReference type="InterPro" id="IPR050764">
    <property type="entry name" value="CbbQ/NirQ/NorQ/GpvN"/>
</dbReference>
<dbReference type="EMBL" id="FMUN01000004">
    <property type="protein sequence ID" value="SCY22965.1"/>
    <property type="molecule type" value="Genomic_DNA"/>
</dbReference>
<feature type="domain" description="AAA+ ATPase" evidence="4">
    <location>
        <begin position="48"/>
        <end position="189"/>
    </location>
</feature>